<dbReference type="GO" id="GO:0032259">
    <property type="term" value="P:methylation"/>
    <property type="evidence" value="ECO:0007669"/>
    <property type="project" value="UniProtKB-KW"/>
</dbReference>
<keyword evidence="1" id="KW-0489">Methyltransferase</keyword>
<dbReference type="AlphaFoldDB" id="A0A064CNX9"/>
<dbReference type="GO" id="GO:0008168">
    <property type="term" value="F:methyltransferase activity"/>
    <property type="evidence" value="ECO:0007669"/>
    <property type="project" value="UniProtKB-KW"/>
</dbReference>
<protein>
    <submittedName>
        <fullName evidence="1">Methylase</fullName>
    </submittedName>
</protein>
<dbReference type="EMBL" id="JALN02000001">
    <property type="protein sequence ID" value="KDF00528.1"/>
    <property type="molecule type" value="Genomic_DNA"/>
</dbReference>
<dbReference type="RefSeq" id="WP_036346968.1">
    <property type="nucleotide sequence ID" value="NZ_JALN02000001.1"/>
</dbReference>
<dbReference type="SUPFAM" id="SSF53335">
    <property type="entry name" value="S-adenosyl-L-methionine-dependent methyltransferases"/>
    <property type="match status" value="1"/>
</dbReference>
<accession>A0A064CNX9</accession>
<dbReference type="Proteomes" id="UP000022835">
    <property type="component" value="Unassembled WGS sequence"/>
</dbReference>
<evidence type="ECO:0000313" key="1">
    <source>
        <dbReference type="EMBL" id="KDF00528.1"/>
    </source>
</evidence>
<evidence type="ECO:0000313" key="2">
    <source>
        <dbReference type="Proteomes" id="UP000022835"/>
    </source>
</evidence>
<sequence length="261" mass="28730">MTRPPRPVGVPTRGTTNANRLRRADRWMVNSRRVRAALESTTSPVIVDLGYGRLPVTTLELAARLRAVRPDVRVVGLEIDPQRVVPEVDGVEFRVGGFELAGLRPVLVRAFNVLRQYPEEAVGQAWAQMRAQLAPGGLIVDGTCDELGRRCCWVLLDRDGPVSLTLACDPRHIDRPSDLAERLPKVLIHHNVPSQPIHDLLSSADRAWASAAGHSVFGPRDRWRAMLAELRAGGAPVEAQRRTVRDAVLTVPWSTVAPDVV</sequence>
<proteinExistence type="predicted"/>
<reference evidence="1" key="1">
    <citation type="submission" date="2014-05" db="EMBL/GenBank/DDBJ databases">
        <title>Genome sequence of Mycobacterium aromaticivorans strain JS19b1T (= DSM 45407T).</title>
        <authorList>
            <person name="Kwak Y."/>
            <person name="Park G.-S."/>
            <person name="Li Q.X."/>
            <person name="Lee S.-E."/>
            <person name="Shin J.-H."/>
        </authorList>
    </citation>
    <scope>NUCLEOTIDE SEQUENCE [LARGE SCALE GENOMIC DNA]</scope>
    <source>
        <strain evidence="1">JS19b1</strain>
    </source>
</reference>
<dbReference type="Gene3D" id="3.40.50.150">
    <property type="entry name" value="Vaccinia Virus protein VP39"/>
    <property type="match status" value="1"/>
</dbReference>
<gene>
    <name evidence="1" type="ORF">Y900_016645</name>
</gene>
<organism evidence="1 2">
    <name type="scientific">Mycolicibacterium aromaticivorans JS19b1 = JCM 16368</name>
    <dbReference type="NCBI Taxonomy" id="1440774"/>
    <lineage>
        <taxon>Bacteria</taxon>
        <taxon>Bacillati</taxon>
        <taxon>Actinomycetota</taxon>
        <taxon>Actinomycetes</taxon>
        <taxon>Mycobacteriales</taxon>
        <taxon>Mycobacteriaceae</taxon>
        <taxon>Mycolicibacterium</taxon>
    </lineage>
</organism>
<name>A0A064CNX9_9MYCO</name>
<dbReference type="STRING" id="1440774.Y900_016645"/>
<dbReference type="InterPro" id="IPR029063">
    <property type="entry name" value="SAM-dependent_MTases_sf"/>
</dbReference>
<dbReference type="OrthoDB" id="5498854at2"/>
<comment type="caution">
    <text evidence="1">The sequence shown here is derived from an EMBL/GenBank/DDBJ whole genome shotgun (WGS) entry which is preliminary data.</text>
</comment>
<dbReference type="eggNOG" id="COG4122">
    <property type="taxonomic scope" value="Bacteria"/>
</dbReference>
<keyword evidence="1" id="KW-0808">Transferase</keyword>
<keyword evidence="2" id="KW-1185">Reference proteome</keyword>